<protein>
    <submittedName>
        <fullName evidence="15">TonB-dependent receptor</fullName>
    </submittedName>
</protein>
<keyword evidence="3 11" id="KW-1134">Transmembrane beta strand</keyword>
<evidence type="ECO:0000256" key="6">
    <source>
        <dbReference type="ARBA" id="ARBA00023004"/>
    </source>
</evidence>
<dbReference type="EMBL" id="BAABDM010000002">
    <property type="protein sequence ID" value="GAA4094516.1"/>
    <property type="molecule type" value="Genomic_DNA"/>
</dbReference>
<evidence type="ECO:0000256" key="11">
    <source>
        <dbReference type="PROSITE-ProRule" id="PRU01360"/>
    </source>
</evidence>
<keyword evidence="7" id="KW-0406">Ion transport</keyword>
<keyword evidence="6" id="KW-0408">Iron</keyword>
<dbReference type="Pfam" id="PF00593">
    <property type="entry name" value="TonB_dep_Rec_b-barrel"/>
    <property type="match status" value="1"/>
</dbReference>
<feature type="domain" description="TonB-dependent receptor plug" evidence="14">
    <location>
        <begin position="52"/>
        <end position="161"/>
    </location>
</feature>
<name>A0ABP7WR19_9GAMM</name>
<dbReference type="InterPro" id="IPR036942">
    <property type="entry name" value="Beta-barrel_TonB_sf"/>
</dbReference>
<keyword evidence="8 12" id="KW-0798">TonB box</keyword>
<evidence type="ECO:0000256" key="5">
    <source>
        <dbReference type="ARBA" id="ARBA00022692"/>
    </source>
</evidence>
<evidence type="ECO:0000256" key="10">
    <source>
        <dbReference type="ARBA" id="ARBA00023237"/>
    </source>
</evidence>
<keyword evidence="10 11" id="KW-0998">Cell outer membrane</keyword>
<dbReference type="PROSITE" id="PS52016">
    <property type="entry name" value="TONB_DEPENDENT_REC_3"/>
    <property type="match status" value="1"/>
</dbReference>
<keyword evidence="15" id="KW-0675">Receptor</keyword>
<evidence type="ECO:0000256" key="1">
    <source>
        <dbReference type="ARBA" id="ARBA00004571"/>
    </source>
</evidence>
<evidence type="ECO:0000256" key="3">
    <source>
        <dbReference type="ARBA" id="ARBA00022452"/>
    </source>
</evidence>
<dbReference type="RefSeq" id="WP_344934922.1">
    <property type="nucleotide sequence ID" value="NZ_BAABDM010000002.1"/>
</dbReference>
<dbReference type="Gene3D" id="2.40.170.20">
    <property type="entry name" value="TonB-dependent receptor, beta-barrel domain"/>
    <property type="match status" value="1"/>
</dbReference>
<comment type="caution">
    <text evidence="15">The sequence shown here is derived from an EMBL/GenBank/DDBJ whole genome shotgun (WGS) entry which is preliminary data.</text>
</comment>
<dbReference type="PANTHER" id="PTHR32552:SF81">
    <property type="entry name" value="TONB-DEPENDENT OUTER MEMBRANE RECEPTOR"/>
    <property type="match status" value="1"/>
</dbReference>
<keyword evidence="9 11" id="KW-0472">Membrane</keyword>
<evidence type="ECO:0000259" key="14">
    <source>
        <dbReference type="Pfam" id="PF07715"/>
    </source>
</evidence>
<evidence type="ECO:0000313" key="15">
    <source>
        <dbReference type="EMBL" id="GAA4094516.1"/>
    </source>
</evidence>
<evidence type="ECO:0000256" key="8">
    <source>
        <dbReference type="ARBA" id="ARBA00023077"/>
    </source>
</evidence>
<dbReference type="InterPro" id="IPR039426">
    <property type="entry name" value="TonB-dep_rcpt-like"/>
</dbReference>
<evidence type="ECO:0000313" key="16">
    <source>
        <dbReference type="Proteomes" id="UP001500392"/>
    </source>
</evidence>
<keyword evidence="2 11" id="KW-0813">Transport</keyword>
<comment type="similarity">
    <text evidence="11 12">Belongs to the TonB-dependent receptor family.</text>
</comment>
<evidence type="ECO:0000256" key="7">
    <source>
        <dbReference type="ARBA" id="ARBA00023065"/>
    </source>
</evidence>
<evidence type="ECO:0000256" key="12">
    <source>
        <dbReference type="RuleBase" id="RU003357"/>
    </source>
</evidence>
<evidence type="ECO:0000256" key="4">
    <source>
        <dbReference type="ARBA" id="ARBA00022496"/>
    </source>
</evidence>
<dbReference type="PANTHER" id="PTHR32552">
    <property type="entry name" value="FERRICHROME IRON RECEPTOR-RELATED"/>
    <property type="match status" value="1"/>
</dbReference>
<dbReference type="InterPro" id="IPR012910">
    <property type="entry name" value="Plug_dom"/>
</dbReference>
<dbReference type="Proteomes" id="UP001500392">
    <property type="component" value="Unassembled WGS sequence"/>
</dbReference>
<evidence type="ECO:0000256" key="2">
    <source>
        <dbReference type="ARBA" id="ARBA00022448"/>
    </source>
</evidence>
<gene>
    <name evidence="15" type="ORF">GCM10022414_18220</name>
</gene>
<accession>A0ABP7WR19</accession>
<comment type="subcellular location">
    <subcellularLocation>
        <location evidence="1 11">Cell outer membrane</location>
        <topology evidence="1 11">Multi-pass membrane protein</topology>
    </subcellularLocation>
</comment>
<evidence type="ECO:0000256" key="9">
    <source>
        <dbReference type="ARBA" id="ARBA00023136"/>
    </source>
</evidence>
<organism evidence="15 16">
    <name type="scientific">Zhongshania borealis</name>
    <dbReference type="NCBI Taxonomy" id="889488"/>
    <lineage>
        <taxon>Bacteria</taxon>
        <taxon>Pseudomonadati</taxon>
        <taxon>Pseudomonadota</taxon>
        <taxon>Gammaproteobacteria</taxon>
        <taxon>Cellvibrionales</taxon>
        <taxon>Spongiibacteraceae</taxon>
        <taxon>Zhongshania</taxon>
    </lineage>
</organism>
<keyword evidence="5 11" id="KW-0812">Transmembrane</keyword>
<feature type="domain" description="TonB-dependent receptor-like beta-barrel" evidence="13">
    <location>
        <begin position="297"/>
        <end position="708"/>
    </location>
</feature>
<dbReference type="InterPro" id="IPR000531">
    <property type="entry name" value="Beta-barrel_TonB"/>
</dbReference>
<evidence type="ECO:0000259" key="13">
    <source>
        <dbReference type="Pfam" id="PF00593"/>
    </source>
</evidence>
<reference evidence="16" key="1">
    <citation type="journal article" date="2019" name="Int. J. Syst. Evol. Microbiol.">
        <title>The Global Catalogue of Microorganisms (GCM) 10K type strain sequencing project: providing services to taxonomists for standard genome sequencing and annotation.</title>
        <authorList>
            <consortium name="The Broad Institute Genomics Platform"/>
            <consortium name="The Broad Institute Genome Sequencing Center for Infectious Disease"/>
            <person name="Wu L."/>
            <person name="Ma J."/>
        </authorList>
    </citation>
    <scope>NUCLEOTIDE SEQUENCE [LARGE SCALE GENOMIC DNA]</scope>
    <source>
        <strain evidence="16">JCM 17304</strain>
    </source>
</reference>
<dbReference type="SUPFAM" id="SSF56935">
    <property type="entry name" value="Porins"/>
    <property type="match status" value="1"/>
</dbReference>
<sequence>MSFITSDKKIIRKSLSLILMTGGASVVAPVYGETGRTLEEVVVTARKRAESIQDVPVAVSAIAGDDVKNAFTLDTTSLSQFAPNVVMDTIEAGTPAGGGFSIRGISYQDVEKAFDPTVLVAVDGVPLATGTGQVFDLLDIERIEVLRGPQGTLFGKNVVGGLINIHREKPRTDEVSGKARARVGTYGKQDLELLYNYGEEDWAVKLTGASLNQSKGYTKNDIAGDMGKKDTTRAGVHWLFDASERVTLQAQYNYTNMEGIAAATLATSTDNADVFCGMYQANGYECGGEFGDTVRPVGEGSDRRRSYANYRGGVGLETHQAIWQLDSELSDTLMLTYLGGWLTSNDEYKADFDGSAATLYHVNRYGDYSQVTHEIRISSDAGGNLLWQAGVFSANSDATSNQLSQVFSTTWTPLEETETSSESHSVFFEGDYSMLGSKLTLTAGTRFITETKRMDRDVSDPATNVYSVGPNAGGERTDNDWIYRFGGRYQFTEDLMAYVTTSTGFRSGGFSPRASTQASLSEGFGPETLTNYEAGIKSTVFEGRLKLNATIFHMVYEDMQTEVSLPAPNVATGNELAIRNIGEAEFDGAELEFDLLLNDWWRFSGNVGYLDANYTEFVADIYGDGIVADESDLNIRRAPELTYSVQNVLDWSVGGGLVSWRLSYSWRDDYESTLTNHPGTQIEAFGLLDSSLTFERDQWRISLFGRNLTDDDSYSHDYVVTPNRPQPGVDNPGSLWKFATTRSPREFGLEVAYSF</sequence>
<proteinExistence type="inferred from homology"/>
<dbReference type="Pfam" id="PF07715">
    <property type="entry name" value="Plug"/>
    <property type="match status" value="1"/>
</dbReference>
<keyword evidence="4" id="KW-0410">Iron transport</keyword>
<keyword evidence="16" id="KW-1185">Reference proteome</keyword>